<dbReference type="InterPro" id="IPR021335">
    <property type="entry name" value="DUF2948"/>
</dbReference>
<dbReference type="STRING" id="402881.Plav_0520"/>
<dbReference type="RefSeq" id="WP_011995434.1">
    <property type="nucleotide sequence ID" value="NC_009719.1"/>
</dbReference>
<keyword evidence="2" id="KW-1185">Reference proteome</keyword>
<evidence type="ECO:0000313" key="2">
    <source>
        <dbReference type="Proteomes" id="UP000006377"/>
    </source>
</evidence>
<dbReference type="Pfam" id="PF11164">
    <property type="entry name" value="DUF2948"/>
    <property type="match status" value="1"/>
</dbReference>
<accession>A7HQG0</accession>
<sequence>MTKDLRLAAEDEADLQVISAALQDAVCQVRDLAFLPSTRRFAMVLNRFRWEGEGKSRGHGHERVRAGLHFENVTAVRARNISQERPEGVLNLLAIRFEELNPPSGIVTLVFSGGAELRLETEALEAHLSDLGLVWETPNKPEHDLD</sequence>
<reference evidence="1 2" key="1">
    <citation type="journal article" date="2011" name="Stand. Genomic Sci.">
        <title>Complete genome sequence of Parvibaculum lavamentivorans type strain (DS-1(T)).</title>
        <authorList>
            <person name="Schleheck D."/>
            <person name="Weiss M."/>
            <person name="Pitluck S."/>
            <person name="Bruce D."/>
            <person name="Land M.L."/>
            <person name="Han S."/>
            <person name="Saunders E."/>
            <person name="Tapia R."/>
            <person name="Detter C."/>
            <person name="Brettin T."/>
            <person name="Han J."/>
            <person name="Woyke T."/>
            <person name="Goodwin L."/>
            <person name="Pennacchio L."/>
            <person name="Nolan M."/>
            <person name="Cook A.M."/>
            <person name="Kjelleberg S."/>
            <person name="Thomas T."/>
        </authorList>
    </citation>
    <scope>NUCLEOTIDE SEQUENCE [LARGE SCALE GENOMIC DNA]</scope>
    <source>
        <strain evidence="2">DS-1 / DSM 13023 / NCIMB 13966</strain>
    </source>
</reference>
<dbReference type="Proteomes" id="UP000006377">
    <property type="component" value="Chromosome"/>
</dbReference>
<gene>
    <name evidence="1" type="ordered locus">Plav_0520</name>
</gene>
<dbReference type="AlphaFoldDB" id="A7HQG0"/>
<evidence type="ECO:0000313" key="1">
    <source>
        <dbReference type="EMBL" id="ABS62143.1"/>
    </source>
</evidence>
<proteinExistence type="predicted"/>
<name>A7HQG0_PARL1</name>
<organism evidence="1 2">
    <name type="scientific">Parvibaculum lavamentivorans (strain DS-1 / DSM 13023 / NCIMB 13966)</name>
    <dbReference type="NCBI Taxonomy" id="402881"/>
    <lineage>
        <taxon>Bacteria</taxon>
        <taxon>Pseudomonadati</taxon>
        <taxon>Pseudomonadota</taxon>
        <taxon>Alphaproteobacteria</taxon>
        <taxon>Hyphomicrobiales</taxon>
        <taxon>Parvibaculaceae</taxon>
        <taxon>Parvibaculum</taxon>
    </lineage>
</organism>
<dbReference type="OrthoDB" id="9806367at2"/>
<dbReference type="eggNOG" id="ENOG5032SGB">
    <property type="taxonomic scope" value="Bacteria"/>
</dbReference>
<evidence type="ECO:0008006" key="3">
    <source>
        <dbReference type="Google" id="ProtNLM"/>
    </source>
</evidence>
<dbReference type="EMBL" id="CP000774">
    <property type="protein sequence ID" value="ABS62143.1"/>
    <property type="molecule type" value="Genomic_DNA"/>
</dbReference>
<protein>
    <recommendedName>
        <fullName evidence="3">DUF2948 domain-containing protein</fullName>
    </recommendedName>
</protein>
<dbReference type="KEGG" id="pla:Plav_0520"/>
<dbReference type="HOGENOM" id="CLU_118443_0_0_5"/>